<gene>
    <name evidence="3" type="ORF">E5353_14380</name>
</gene>
<dbReference type="InterPro" id="IPR036291">
    <property type="entry name" value="NAD(P)-bd_dom_sf"/>
</dbReference>
<dbReference type="EMBL" id="SRYX01000064">
    <property type="protein sequence ID" value="TGY30628.1"/>
    <property type="molecule type" value="Genomic_DNA"/>
</dbReference>
<name>A0A4S2CPK0_9BACE</name>
<dbReference type="SUPFAM" id="SSF51735">
    <property type="entry name" value="NAD(P)-binding Rossmann-fold domains"/>
    <property type="match status" value="1"/>
</dbReference>
<evidence type="ECO:0000313" key="4">
    <source>
        <dbReference type="Proteomes" id="UP000309566"/>
    </source>
</evidence>
<dbReference type="PANTHER" id="PTHR43000">
    <property type="entry name" value="DTDP-D-GLUCOSE 4,6-DEHYDRATASE-RELATED"/>
    <property type="match status" value="1"/>
</dbReference>
<reference evidence="3 4" key="1">
    <citation type="submission" date="2019-04" db="EMBL/GenBank/DDBJ databases">
        <title>Microbes associate with the intestines of laboratory mice.</title>
        <authorList>
            <person name="Navarre W."/>
            <person name="Wong E."/>
            <person name="Huang K."/>
            <person name="Tropini C."/>
            <person name="Ng K."/>
            <person name="Yu B."/>
        </authorList>
    </citation>
    <scope>NUCLEOTIDE SEQUENCE [LARGE SCALE GENOMIC DNA]</scope>
    <source>
        <strain evidence="3 4">NM63_1-25</strain>
    </source>
</reference>
<feature type="domain" description="NAD-dependent epimerase/dehydratase" evidence="2">
    <location>
        <begin position="3"/>
        <end position="230"/>
    </location>
</feature>
<dbReference type="Gene3D" id="3.40.50.720">
    <property type="entry name" value="NAD(P)-binding Rossmann-like Domain"/>
    <property type="match status" value="1"/>
</dbReference>
<evidence type="ECO:0000256" key="1">
    <source>
        <dbReference type="ARBA" id="ARBA00007637"/>
    </source>
</evidence>
<comment type="caution">
    <text evidence="3">The sequence shown here is derived from an EMBL/GenBank/DDBJ whole genome shotgun (WGS) entry which is preliminary data.</text>
</comment>
<accession>A0A4S2CPK0</accession>
<dbReference type="AlphaFoldDB" id="A0A4S2CPK0"/>
<dbReference type="CDD" id="cd08946">
    <property type="entry name" value="SDR_e"/>
    <property type="match status" value="1"/>
</dbReference>
<dbReference type="InterPro" id="IPR001509">
    <property type="entry name" value="Epimerase_deHydtase"/>
</dbReference>
<protein>
    <submittedName>
        <fullName evidence="3">NAD(P)-dependent oxidoreductase</fullName>
    </submittedName>
</protein>
<evidence type="ECO:0000259" key="2">
    <source>
        <dbReference type="Pfam" id="PF01370"/>
    </source>
</evidence>
<dbReference type="RefSeq" id="WP_136000153.1">
    <property type="nucleotide sequence ID" value="NZ_SRYX01000064.1"/>
</dbReference>
<sequence length="308" mass="35118">MKILLTGATGFLGSHIAETLSTHGHELLLAKRTKSDLWRCASLENKVKWTNSDSDAFELDVLSFRPNVIINSAWNGVSAGERNSWKHQLDNLCYQQRLLDLAKRLEVKVFIGIGSQAEYGTFDGCVDENYIADPNTAYGVVKLAAQQIVKTFCEENNITWYWFRLFSCFGEREAENWLIPAVIKNMMSTDQDHMDLTAGEQKYSYLYIKDVTNVILSAVKGNAENGIYHIASDNLRSLKSILVHIKEYLRPEFCLNFGALPYRKNQSMINGSVNLKTRKAFGDFEVSDFSSKLIQTIEYYKAIYNDKR</sequence>
<dbReference type="Pfam" id="PF01370">
    <property type="entry name" value="Epimerase"/>
    <property type="match status" value="1"/>
</dbReference>
<dbReference type="Proteomes" id="UP000309566">
    <property type="component" value="Unassembled WGS sequence"/>
</dbReference>
<evidence type="ECO:0000313" key="3">
    <source>
        <dbReference type="EMBL" id="TGY30628.1"/>
    </source>
</evidence>
<comment type="similarity">
    <text evidence="1">Belongs to the NAD(P)-dependent epimerase/dehydratase family.</text>
</comment>
<proteinExistence type="inferred from homology"/>
<organism evidence="3 4">
    <name type="scientific">Bacteroides caecimuris</name>
    <dbReference type="NCBI Taxonomy" id="1796613"/>
    <lineage>
        <taxon>Bacteria</taxon>
        <taxon>Pseudomonadati</taxon>
        <taxon>Bacteroidota</taxon>
        <taxon>Bacteroidia</taxon>
        <taxon>Bacteroidales</taxon>
        <taxon>Bacteroidaceae</taxon>
        <taxon>Bacteroides</taxon>
    </lineage>
</organism>